<accession>A0A6J8C048</accession>
<dbReference type="SMART" id="SM01114">
    <property type="entry name" value="CXC"/>
    <property type="match status" value="1"/>
</dbReference>
<dbReference type="EMBL" id="CACVKT020004356">
    <property type="protein sequence ID" value="CAC5389665.1"/>
    <property type="molecule type" value="Genomic_DNA"/>
</dbReference>
<dbReference type="Proteomes" id="UP000507470">
    <property type="component" value="Unassembled WGS sequence"/>
</dbReference>
<dbReference type="PANTHER" id="PTHR37984:SF5">
    <property type="entry name" value="PROTEIN NYNRIN-LIKE"/>
    <property type="match status" value="1"/>
</dbReference>
<protein>
    <recommendedName>
        <fullName evidence="1">Integrase catalytic domain-containing protein</fullName>
    </recommendedName>
</protein>
<dbReference type="OrthoDB" id="10059746at2759"/>
<feature type="domain" description="Integrase catalytic" evidence="1">
    <location>
        <begin position="57"/>
        <end position="226"/>
    </location>
</feature>
<keyword evidence="3" id="KW-1185">Reference proteome</keyword>
<dbReference type="SUPFAM" id="SSF53098">
    <property type="entry name" value="Ribonuclease H-like"/>
    <property type="match status" value="1"/>
</dbReference>
<reference evidence="2 3" key="1">
    <citation type="submission" date="2020-06" db="EMBL/GenBank/DDBJ databases">
        <authorList>
            <person name="Li R."/>
            <person name="Bekaert M."/>
        </authorList>
    </citation>
    <scope>NUCLEOTIDE SEQUENCE [LARGE SCALE GENOMIC DNA]</scope>
    <source>
        <strain evidence="3">wild</strain>
    </source>
</reference>
<evidence type="ECO:0000313" key="3">
    <source>
        <dbReference type="Proteomes" id="UP000507470"/>
    </source>
</evidence>
<proteinExistence type="predicted"/>
<dbReference type="GO" id="GO:0003676">
    <property type="term" value="F:nucleic acid binding"/>
    <property type="evidence" value="ECO:0007669"/>
    <property type="project" value="InterPro"/>
</dbReference>
<dbReference type="InterPro" id="IPR033467">
    <property type="entry name" value="Tesmin/TSO1-like_CXC"/>
</dbReference>
<sequence>MFKTLKLVHEGTRSHTGYHKLFKDVEDTFYGVPRSLCKEFIKGCVKCACKKPQNNIAPLKPISSKHFMHRGQLDLVDKRADPDGPFCWIGHYNDHFSKFNFFWPQERKSAIEVAHNLKVHVFSVIGLPFILQHDNGREFCNDIIRETIKIWPGGNVKIITGRPRHPRTQGLVEQVHNSLHRLLAAKRSETPGSGWLEHLYEVQYSLNTQHHSSIKVTPYEAVFGQKANDGVFVVTNATDEFINEEAIEMFISEDIPTDIDSQTDNESQTDIDSQTDIEKNYKHSVQNTMRKYNKKMSKSNAHIVKGYFVTVRIPVVERASGDLPRLLCKVDDVSGKDQSLFKLSCEYGILQSYYDIGDLELLNNTVDTSEWSKTSVSLHAAAKKASFSLASKRCNCKGSCTTRTCKCRKAMVPCGSKCHPKTTCKNTISDDN</sequence>
<gene>
    <name evidence="2" type="ORF">MCOR_24811</name>
</gene>
<dbReference type="PANTHER" id="PTHR37984">
    <property type="entry name" value="PROTEIN CBG26694"/>
    <property type="match status" value="1"/>
</dbReference>
<dbReference type="GO" id="GO:0015074">
    <property type="term" value="P:DNA integration"/>
    <property type="evidence" value="ECO:0007669"/>
    <property type="project" value="InterPro"/>
</dbReference>
<dbReference type="AlphaFoldDB" id="A0A6J8C048"/>
<name>A0A6J8C048_MYTCO</name>
<dbReference type="InterPro" id="IPR050951">
    <property type="entry name" value="Retrovirus_Pol_polyprotein"/>
</dbReference>
<evidence type="ECO:0000259" key="1">
    <source>
        <dbReference type="PROSITE" id="PS50994"/>
    </source>
</evidence>
<dbReference type="InterPro" id="IPR036397">
    <property type="entry name" value="RNaseH_sf"/>
</dbReference>
<dbReference type="InterPro" id="IPR012337">
    <property type="entry name" value="RNaseH-like_sf"/>
</dbReference>
<dbReference type="Gene3D" id="3.30.420.10">
    <property type="entry name" value="Ribonuclease H-like superfamily/Ribonuclease H"/>
    <property type="match status" value="1"/>
</dbReference>
<evidence type="ECO:0000313" key="2">
    <source>
        <dbReference type="EMBL" id="CAC5389665.1"/>
    </source>
</evidence>
<dbReference type="InterPro" id="IPR001584">
    <property type="entry name" value="Integrase_cat-core"/>
</dbReference>
<organism evidence="2 3">
    <name type="scientific">Mytilus coruscus</name>
    <name type="common">Sea mussel</name>
    <dbReference type="NCBI Taxonomy" id="42192"/>
    <lineage>
        <taxon>Eukaryota</taxon>
        <taxon>Metazoa</taxon>
        <taxon>Spiralia</taxon>
        <taxon>Lophotrochozoa</taxon>
        <taxon>Mollusca</taxon>
        <taxon>Bivalvia</taxon>
        <taxon>Autobranchia</taxon>
        <taxon>Pteriomorphia</taxon>
        <taxon>Mytilida</taxon>
        <taxon>Mytiloidea</taxon>
        <taxon>Mytilidae</taxon>
        <taxon>Mytilinae</taxon>
        <taxon>Mytilus</taxon>
    </lineage>
</organism>
<dbReference type="PROSITE" id="PS50994">
    <property type="entry name" value="INTEGRASE"/>
    <property type="match status" value="1"/>
</dbReference>